<dbReference type="STRING" id="407821.A0A087UBC9"/>
<name>A0A087UBC9_STEMI</name>
<dbReference type="AlphaFoldDB" id="A0A087UBC9"/>
<organism evidence="2 3">
    <name type="scientific">Stegodyphus mimosarum</name>
    <name type="common">African social velvet spider</name>
    <dbReference type="NCBI Taxonomy" id="407821"/>
    <lineage>
        <taxon>Eukaryota</taxon>
        <taxon>Metazoa</taxon>
        <taxon>Ecdysozoa</taxon>
        <taxon>Arthropoda</taxon>
        <taxon>Chelicerata</taxon>
        <taxon>Arachnida</taxon>
        <taxon>Araneae</taxon>
        <taxon>Araneomorphae</taxon>
        <taxon>Entelegynae</taxon>
        <taxon>Eresoidea</taxon>
        <taxon>Eresidae</taxon>
        <taxon>Stegodyphus</taxon>
    </lineage>
</organism>
<dbReference type="EMBL" id="KK119091">
    <property type="protein sequence ID" value="KFM74668.1"/>
    <property type="molecule type" value="Genomic_DNA"/>
</dbReference>
<reference evidence="2 3" key="1">
    <citation type="submission" date="2013-11" db="EMBL/GenBank/DDBJ databases">
        <title>Genome sequencing of Stegodyphus mimosarum.</title>
        <authorList>
            <person name="Bechsgaard J."/>
        </authorList>
    </citation>
    <scope>NUCLEOTIDE SEQUENCE [LARGE SCALE GENOMIC DNA]</scope>
</reference>
<protein>
    <submittedName>
        <fullName evidence="2">Uncharacterized protein</fullName>
    </submittedName>
</protein>
<dbReference type="OrthoDB" id="6434433at2759"/>
<evidence type="ECO:0000313" key="2">
    <source>
        <dbReference type="EMBL" id="KFM74668.1"/>
    </source>
</evidence>
<dbReference type="OMA" id="EYGMHNI"/>
<feature type="region of interest" description="Disordered" evidence="1">
    <location>
        <begin position="84"/>
        <end position="126"/>
    </location>
</feature>
<gene>
    <name evidence="2" type="ORF">X975_16157</name>
</gene>
<sequence>MSGEGNVSSNAQKATEHKMLQRLDELKEEFSELMRELRRRKSLADGRVVDNQDEDMDGELRRPRRLTLSGRRPSLNTMLALTSTTRPLATPTTTHHSFVASTPNLQSAGSPTSSQQRPTFLQVAQV</sequence>
<dbReference type="Proteomes" id="UP000054359">
    <property type="component" value="Unassembled WGS sequence"/>
</dbReference>
<feature type="compositionally biased region" description="Polar residues" evidence="1">
    <location>
        <begin position="95"/>
        <end position="126"/>
    </location>
</feature>
<evidence type="ECO:0000313" key="3">
    <source>
        <dbReference type="Proteomes" id="UP000054359"/>
    </source>
</evidence>
<feature type="non-terminal residue" evidence="2">
    <location>
        <position position="126"/>
    </location>
</feature>
<accession>A0A087UBC9</accession>
<proteinExistence type="predicted"/>
<keyword evidence="3" id="KW-1185">Reference proteome</keyword>
<evidence type="ECO:0000256" key="1">
    <source>
        <dbReference type="SAM" id="MobiDB-lite"/>
    </source>
</evidence>
<feature type="compositionally biased region" description="Basic and acidic residues" evidence="1">
    <location>
        <begin position="41"/>
        <end position="50"/>
    </location>
</feature>
<feature type="region of interest" description="Disordered" evidence="1">
    <location>
        <begin position="41"/>
        <end position="62"/>
    </location>
</feature>
<feature type="compositionally biased region" description="Low complexity" evidence="1">
    <location>
        <begin position="84"/>
        <end position="94"/>
    </location>
</feature>